<sequence length="270" mass="32210">FKMLEEKIKNTNLLIKSNEIGPNWKGHFPNLSYHYRIDKDDQKSNLSKITNELTRDIWKWATIFYRIEYTRLQALKDKKLSSLFGSFTTLDIEYSHIVIRSLFDNLALLISATASKKRQLPDSYSDLSDYLNKKSLKFVELTNEPLYLLLKEYQIWFLSLKEIRDDIIHRNYNSMVFGNLEEDIYFWIKNRKDRNRIKETYPYYNFIRYNLHDVLSYSKYSGINFALTINLMEEISENIIEYSIKKKLSYNTGLSSEGFGTALIWMNKVI</sequence>
<keyword evidence="2" id="KW-1185">Reference proteome</keyword>
<protein>
    <recommendedName>
        <fullName evidence="3">LA2681-like HEPN domain-containing protein</fullName>
    </recommendedName>
</protein>
<dbReference type="Proteomes" id="UP001208912">
    <property type="component" value="Unassembled WGS sequence"/>
</dbReference>
<dbReference type="RefSeq" id="WP_265365563.1">
    <property type="nucleotide sequence ID" value="NZ_JAMQPM010000077.1"/>
</dbReference>
<feature type="non-terminal residue" evidence="1">
    <location>
        <position position="1"/>
    </location>
</feature>
<comment type="caution">
    <text evidence="1">The sequence shown here is derived from an EMBL/GenBank/DDBJ whole genome shotgun (WGS) entry which is preliminary data.</text>
</comment>
<dbReference type="EMBL" id="JAMQPM010000077">
    <property type="protein sequence ID" value="MCW7528542.1"/>
    <property type="molecule type" value="Genomic_DNA"/>
</dbReference>
<gene>
    <name evidence="1" type="ORF">ND861_19455</name>
</gene>
<name>A0ABT3MNS2_9LEPT</name>
<evidence type="ECO:0000313" key="2">
    <source>
        <dbReference type="Proteomes" id="UP001208912"/>
    </source>
</evidence>
<proteinExistence type="predicted"/>
<organism evidence="1 2">
    <name type="scientific">Leptospira soteropolitanensis</name>
    <dbReference type="NCBI Taxonomy" id="2950025"/>
    <lineage>
        <taxon>Bacteria</taxon>
        <taxon>Pseudomonadati</taxon>
        <taxon>Spirochaetota</taxon>
        <taxon>Spirochaetia</taxon>
        <taxon>Leptospirales</taxon>
        <taxon>Leptospiraceae</taxon>
        <taxon>Leptospira</taxon>
    </lineage>
</organism>
<evidence type="ECO:0000313" key="1">
    <source>
        <dbReference type="EMBL" id="MCW7528542.1"/>
    </source>
</evidence>
<evidence type="ECO:0008006" key="3">
    <source>
        <dbReference type="Google" id="ProtNLM"/>
    </source>
</evidence>
<accession>A0ABT3MNS2</accession>
<reference evidence="1 2" key="1">
    <citation type="submission" date="2022-06" db="EMBL/GenBank/DDBJ databases">
        <title>Leptospira isolates from biofilms formed at urban environments.</title>
        <authorList>
            <person name="Ribeiro P.S."/>
            <person name="Sousa T."/>
            <person name="Carvalho N."/>
            <person name="Aburjaile F."/>
            <person name="Neves F."/>
            <person name="Oliveira D."/>
            <person name="Blanco L."/>
            <person name="Lima J."/>
            <person name="Costa F."/>
            <person name="Brenig B."/>
            <person name="Soares S."/>
            <person name="Ramos R."/>
            <person name="Goes-Neto A."/>
            <person name="Matiuzzi M."/>
            <person name="Azevedo V."/>
            <person name="Ristow P."/>
        </authorList>
    </citation>
    <scope>NUCLEOTIDE SEQUENCE [LARGE SCALE GENOMIC DNA]</scope>
    <source>
        <strain evidence="1 2">VSF19</strain>
    </source>
</reference>